<dbReference type="Proteomes" id="UP000605259">
    <property type="component" value="Unassembled WGS sequence"/>
</dbReference>
<reference evidence="5" key="2">
    <citation type="submission" date="2020-09" db="EMBL/GenBank/DDBJ databases">
        <authorList>
            <person name="Sun Q."/>
            <person name="Zhou Y."/>
        </authorList>
    </citation>
    <scope>NUCLEOTIDE SEQUENCE</scope>
    <source>
        <strain evidence="5">CGMCC 1.12698</strain>
    </source>
</reference>
<dbReference type="SUPFAM" id="SSF52540">
    <property type="entry name" value="P-loop containing nucleoside triphosphate hydrolases"/>
    <property type="match status" value="1"/>
</dbReference>
<reference evidence="5" key="1">
    <citation type="journal article" date="2014" name="Int. J. Syst. Evol. Microbiol.">
        <title>Complete genome sequence of Corynebacterium casei LMG S-19264T (=DSM 44701T), isolated from a smear-ripened cheese.</title>
        <authorList>
            <consortium name="US DOE Joint Genome Institute (JGI-PGF)"/>
            <person name="Walter F."/>
            <person name="Albersmeier A."/>
            <person name="Kalinowski J."/>
            <person name="Ruckert C."/>
        </authorList>
    </citation>
    <scope>NUCLEOTIDE SEQUENCE</scope>
    <source>
        <strain evidence="5">CGMCC 1.12698</strain>
    </source>
</reference>
<dbReference type="InterPro" id="IPR002543">
    <property type="entry name" value="FtsK_dom"/>
</dbReference>
<keyword evidence="6" id="KW-1185">Reference proteome</keyword>
<dbReference type="InterPro" id="IPR027417">
    <property type="entry name" value="P-loop_NTPase"/>
</dbReference>
<dbReference type="InterPro" id="IPR050206">
    <property type="entry name" value="FtsK/SpoIIIE/SftA"/>
</dbReference>
<protein>
    <recommendedName>
        <fullName evidence="4">FtsK domain-containing protein</fullName>
    </recommendedName>
</protein>
<organism evidence="5 6">
    <name type="scientific">Priestia taiwanensis</name>
    <dbReference type="NCBI Taxonomy" id="1347902"/>
    <lineage>
        <taxon>Bacteria</taxon>
        <taxon>Bacillati</taxon>
        <taxon>Bacillota</taxon>
        <taxon>Bacilli</taxon>
        <taxon>Bacillales</taxon>
        <taxon>Bacillaceae</taxon>
        <taxon>Priestia</taxon>
    </lineage>
</organism>
<dbReference type="Pfam" id="PF01580">
    <property type="entry name" value="FtsK_SpoIIIE"/>
    <property type="match status" value="1"/>
</dbReference>
<keyword evidence="1 3" id="KW-0547">Nucleotide-binding</keyword>
<dbReference type="PANTHER" id="PTHR22683:SF1">
    <property type="entry name" value="TYPE VII SECRETION SYSTEM PROTEIN ESSC"/>
    <property type="match status" value="1"/>
</dbReference>
<dbReference type="GO" id="GO:0005524">
    <property type="term" value="F:ATP binding"/>
    <property type="evidence" value="ECO:0007669"/>
    <property type="project" value="UniProtKB-UniRule"/>
</dbReference>
<gene>
    <name evidence="5" type="ORF">GCM10007140_32480</name>
</gene>
<proteinExistence type="predicted"/>
<evidence type="ECO:0000259" key="4">
    <source>
        <dbReference type="PROSITE" id="PS50901"/>
    </source>
</evidence>
<keyword evidence="2 3" id="KW-0067">ATP-binding</keyword>
<evidence type="ECO:0000313" key="6">
    <source>
        <dbReference type="Proteomes" id="UP000605259"/>
    </source>
</evidence>
<sequence length="385" mass="43795">MIQYLRNLHRQYQLKQPLVKAFELAGVYLKYKNGAGKELHILPIIHSIKEHTDYTTYTFTLPDGINPQLFDKHLYVFQQVFGEHISFDGTVKQFTLTVRAKVIDVEPFDYDYDSVSRLCKKVLLPIYCGTSIEGTPIIYDMVTSPHLLIAGETGSGKSTQLRSILTTLILHNDPSQLRLYLADMKRSEFHLFRNVAHVEEVCNRVHQLSKMIFSVRAEIERRGDLLDEAELSHIDDYNRTRKDKLPYLVLCIDEVAFLKKEEAIMEVIEDISAVGRALGVFLILSMQRPDADVLDGKLKNNLTVRMGFKCADLINSKIIGVPGAESLTEKGRFLMKSVELTEIQAPYLDLEKAKVLLAPYKVTPKPKQVDNEDILFEAFDGGSGR</sequence>
<evidence type="ECO:0000256" key="2">
    <source>
        <dbReference type="ARBA" id="ARBA00022840"/>
    </source>
</evidence>
<dbReference type="EMBL" id="BMFK01000004">
    <property type="protein sequence ID" value="GGE80484.1"/>
    <property type="molecule type" value="Genomic_DNA"/>
</dbReference>
<evidence type="ECO:0000313" key="5">
    <source>
        <dbReference type="EMBL" id="GGE80484.1"/>
    </source>
</evidence>
<dbReference type="AlphaFoldDB" id="A0A917ETP8"/>
<dbReference type="PANTHER" id="PTHR22683">
    <property type="entry name" value="SPORULATION PROTEIN RELATED"/>
    <property type="match status" value="1"/>
</dbReference>
<evidence type="ECO:0000256" key="1">
    <source>
        <dbReference type="ARBA" id="ARBA00022741"/>
    </source>
</evidence>
<dbReference type="Gene3D" id="3.40.50.300">
    <property type="entry name" value="P-loop containing nucleotide triphosphate hydrolases"/>
    <property type="match status" value="1"/>
</dbReference>
<name>A0A917ETP8_9BACI</name>
<dbReference type="RefSeq" id="WP_188389551.1">
    <property type="nucleotide sequence ID" value="NZ_BMFK01000004.1"/>
</dbReference>
<accession>A0A917ETP8</accession>
<feature type="binding site" evidence="3">
    <location>
        <begin position="151"/>
        <end position="158"/>
    </location>
    <ligand>
        <name>ATP</name>
        <dbReference type="ChEBI" id="CHEBI:30616"/>
    </ligand>
</feature>
<dbReference type="GO" id="GO:0003677">
    <property type="term" value="F:DNA binding"/>
    <property type="evidence" value="ECO:0007669"/>
    <property type="project" value="InterPro"/>
</dbReference>
<evidence type="ECO:0000256" key="3">
    <source>
        <dbReference type="PROSITE-ProRule" id="PRU00289"/>
    </source>
</evidence>
<feature type="domain" description="FtsK" evidence="4">
    <location>
        <begin position="134"/>
        <end position="317"/>
    </location>
</feature>
<comment type="caution">
    <text evidence="5">The sequence shown here is derived from an EMBL/GenBank/DDBJ whole genome shotgun (WGS) entry which is preliminary data.</text>
</comment>
<dbReference type="PROSITE" id="PS50901">
    <property type="entry name" value="FTSK"/>
    <property type="match status" value="1"/>
</dbReference>